<dbReference type="Pfam" id="PF13499">
    <property type="entry name" value="EF-hand_7"/>
    <property type="match status" value="1"/>
</dbReference>
<evidence type="ECO:0000256" key="5">
    <source>
        <dbReference type="ARBA" id="ARBA00023098"/>
    </source>
</evidence>
<dbReference type="PhylomeDB" id="A0A0G4F8U8"/>
<evidence type="ECO:0000256" key="6">
    <source>
        <dbReference type="ARBA" id="ARBA00023224"/>
    </source>
</evidence>
<dbReference type="InterPro" id="IPR001711">
    <property type="entry name" value="PLipase_C_Pinositol-sp_Y"/>
</dbReference>
<dbReference type="Gene3D" id="3.20.20.190">
    <property type="entry name" value="Phosphatidylinositol (PI) phosphodiesterase"/>
    <property type="match status" value="2"/>
</dbReference>
<evidence type="ECO:0000256" key="1">
    <source>
        <dbReference type="ARBA" id="ARBA00012368"/>
    </source>
</evidence>
<proteinExistence type="predicted"/>
<dbReference type="Pfam" id="PF00168">
    <property type="entry name" value="C2"/>
    <property type="match status" value="1"/>
</dbReference>
<evidence type="ECO:0000256" key="7">
    <source>
        <dbReference type="RuleBase" id="RU361133"/>
    </source>
</evidence>
<evidence type="ECO:0000256" key="4">
    <source>
        <dbReference type="ARBA" id="ARBA00022963"/>
    </source>
</evidence>
<feature type="region of interest" description="Disordered" evidence="8">
    <location>
        <begin position="310"/>
        <end position="343"/>
    </location>
</feature>
<dbReference type="SUPFAM" id="SSF49562">
    <property type="entry name" value="C2 domain (Calcium/lipid-binding domain, CaLB)"/>
    <property type="match status" value="1"/>
</dbReference>
<dbReference type="SMART" id="SM00149">
    <property type="entry name" value="PLCYc"/>
    <property type="match status" value="1"/>
</dbReference>
<dbReference type="InterPro" id="IPR001192">
    <property type="entry name" value="PI-PLC_fam"/>
</dbReference>
<dbReference type="Gene3D" id="2.60.40.150">
    <property type="entry name" value="C2 domain"/>
    <property type="match status" value="1"/>
</dbReference>
<dbReference type="SMART" id="SM00239">
    <property type="entry name" value="C2"/>
    <property type="match status" value="1"/>
</dbReference>
<feature type="compositionally biased region" description="Polar residues" evidence="8">
    <location>
        <begin position="501"/>
        <end position="513"/>
    </location>
</feature>
<dbReference type="GO" id="GO:0016042">
    <property type="term" value="P:lipid catabolic process"/>
    <property type="evidence" value="ECO:0007669"/>
    <property type="project" value="UniProtKB-KW"/>
</dbReference>
<dbReference type="InterPro" id="IPR002048">
    <property type="entry name" value="EF_hand_dom"/>
</dbReference>
<feature type="compositionally biased region" description="Polar residues" evidence="8">
    <location>
        <begin position="316"/>
        <end position="325"/>
    </location>
</feature>
<feature type="domain" description="C2" evidence="9">
    <location>
        <begin position="690"/>
        <end position="822"/>
    </location>
</feature>
<feature type="compositionally biased region" description="Basic and acidic residues" evidence="8">
    <location>
        <begin position="390"/>
        <end position="402"/>
    </location>
</feature>
<dbReference type="Pfam" id="PF00388">
    <property type="entry name" value="PI-PLC-X"/>
    <property type="match status" value="1"/>
</dbReference>
<evidence type="ECO:0000256" key="8">
    <source>
        <dbReference type="SAM" id="MobiDB-lite"/>
    </source>
</evidence>
<accession>A0A0G4F8U8</accession>
<dbReference type="CDD" id="cd08558">
    <property type="entry name" value="PI-PLCc_eukaryota"/>
    <property type="match status" value="1"/>
</dbReference>
<keyword evidence="6" id="KW-0807">Transducer</keyword>
<feature type="compositionally biased region" description="Low complexity" evidence="8">
    <location>
        <begin position="677"/>
        <end position="689"/>
    </location>
</feature>
<dbReference type="Gene3D" id="1.10.238.10">
    <property type="entry name" value="EF-hand"/>
    <property type="match status" value="1"/>
</dbReference>
<feature type="region of interest" description="Disordered" evidence="8">
    <location>
        <begin position="366"/>
        <end position="412"/>
    </location>
</feature>
<dbReference type="EC" id="3.1.4.11" evidence="1 7"/>
<dbReference type="FunFam" id="3.20.20.190:FF:000039">
    <property type="entry name" value="Phosphoinositide phospholipase C"/>
    <property type="match status" value="1"/>
</dbReference>
<reference evidence="12" key="1">
    <citation type="submission" date="2014-11" db="EMBL/GenBank/DDBJ databases">
        <authorList>
            <person name="Otto D Thomas"/>
            <person name="Naeem Raeece"/>
        </authorList>
    </citation>
    <scope>NUCLEOTIDE SEQUENCE</scope>
</reference>
<dbReference type="InterPro" id="IPR035892">
    <property type="entry name" value="C2_domain_sf"/>
</dbReference>
<dbReference type="AlphaFoldDB" id="A0A0G4F8U8"/>
<dbReference type="SUPFAM" id="SSF47473">
    <property type="entry name" value="EF-hand"/>
    <property type="match status" value="1"/>
</dbReference>
<evidence type="ECO:0000259" key="10">
    <source>
        <dbReference type="PROSITE" id="PS50008"/>
    </source>
</evidence>
<sequence length="840" mass="92024">MALSLERVTEAWQKTDANRDGILCEKEVETLLDRLNMRLSRKEFKSFFREADKDKGGTITFAEFVTMLEGLYSRPAVVDAVTKVFPFSKALTPKEICTFMRDVQKDEAFTEEDAKALIKQRCRDASTWTELPLSDFIHFLTDGQGNHVIGSSITDDMSLPLNEYFVASSHNTYLLGDQLASESSVEAYETVLKKGCRCVELDCWDGSDMQEPIIYHGYTLTSKIFFREVVRAIRKYAFVSSAFPLILSLEVHCSLKGQSAMARILKEELGELLADRVLFSAARPLPSPEELKGKILLKWKRYKLPKHLLKKKPTATPVQQPNTDTEAAADPNAKPAAAAQPEQAAAEEFNAEGFVLDRCAQLQNMGSTTSLAETEEYVVDDGEEEEEEERERSEMNESRRVSDAVADDAASLHVDPEALLKVETDAIDQETAQDFAPLPSTKSAPQVCASGGGVLEGGGCVAVSAPLGSPQPPAGSGVGTAIGHDESMVLPIIHSHTELSPSAITQSSANSPGGASKGGGRVPEKATIASSLADRVHLGTVPLRSWEQTTGFLPWHMFSFSETKIAAAIAKSPASVLSLTSRHLVRVYPKGLRVDSSNYDPWPFWLAGAQLVALNYQTPKEQMWVNEGFFLSNAACGFVLKPACMRAVSSQPEGGGNGERGGMASEAAAVSVSGQARGSESSQRPSRSSLPANFTPSLLSPSGVTAVKTTLTIRLIDGFMLPKAENKEGKEEGDVIDPYVRFKMVGCTQDCRTLKSKTVKDNGWNPRWSEETFRFPLVDPDMATLLCVVMDEEFLWSNLLIGVFSCRVPDLRPGFRTIRLRSSKWTEYEYASLFVHISFS</sequence>
<evidence type="ECO:0000259" key="9">
    <source>
        <dbReference type="PROSITE" id="PS50004"/>
    </source>
</evidence>
<keyword evidence="5 7" id="KW-0443">Lipid metabolism</keyword>
<feature type="domain" description="EF-hand" evidence="11">
    <location>
        <begin position="39"/>
        <end position="74"/>
    </location>
</feature>
<keyword evidence="2 7" id="KW-0378">Hydrolase</keyword>
<dbReference type="PROSITE" id="PS50008">
    <property type="entry name" value="PIPLC_Y_DOMAIN"/>
    <property type="match status" value="1"/>
</dbReference>
<dbReference type="SMART" id="SM00148">
    <property type="entry name" value="PLCXc"/>
    <property type="match status" value="1"/>
</dbReference>
<feature type="region of interest" description="Disordered" evidence="8">
    <location>
        <begin position="649"/>
        <end position="694"/>
    </location>
</feature>
<gene>
    <name evidence="12" type="ORF">Cvel_15756</name>
</gene>
<dbReference type="SUPFAM" id="SSF51695">
    <property type="entry name" value="PLC-like phosphodiesterases"/>
    <property type="match status" value="1"/>
</dbReference>
<dbReference type="PROSITE" id="PS50222">
    <property type="entry name" value="EF_HAND_2"/>
    <property type="match status" value="2"/>
</dbReference>
<dbReference type="InterPro" id="IPR000909">
    <property type="entry name" value="PLipase_C_PInositol-sp_X_dom"/>
</dbReference>
<feature type="domain" description="PI-PLC Y-box" evidence="10">
    <location>
        <begin position="555"/>
        <end position="646"/>
    </location>
</feature>
<dbReference type="CDD" id="cd15898">
    <property type="entry name" value="EFh_PI-PLC"/>
    <property type="match status" value="1"/>
</dbReference>
<evidence type="ECO:0000256" key="3">
    <source>
        <dbReference type="ARBA" id="ARBA00022837"/>
    </source>
</evidence>
<dbReference type="EMBL" id="CDMZ01000199">
    <property type="protein sequence ID" value="CEM08992.1"/>
    <property type="molecule type" value="Genomic_DNA"/>
</dbReference>
<dbReference type="CDD" id="cd00275">
    <property type="entry name" value="C2_PLC_like"/>
    <property type="match status" value="1"/>
</dbReference>
<dbReference type="Pfam" id="PF00387">
    <property type="entry name" value="PI-PLC-Y"/>
    <property type="match status" value="1"/>
</dbReference>
<protein>
    <recommendedName>
        <fullName evidence="1 7">Phosphoinositide phospholipase C</fullName>
        <ecNumber evidence="1 7">3.1.4.11</ecNumber>
    </recommendedName>
</protein>
<organism evidence="12">
    <name type="scientific">Chromera velia CCMP2878</name>
    <dbReference type="NCBI Taxonomy" id="1169474"/>
    <lineage>
        <taxon>Eukaryota</taxon>
        <taxon>Sar</taxon>
        <taxon>Alveolata</taxon>
        <taxon>Colpodellida</taxon>
        <taxon>Chromeraceae</taxon>
        <taxon>Chromera</taxon>
    </lineage>
</organism>
<dbReference type="GO" id="GO:0005509">
    <property type="term" value="F:calcium ion binding"/>
    <property type="evidence" value="ECO:0007669"/>
    <property type="project" value="InterPro"/>
</dbReference>
<keyword evidence="4 7" id="KW-0442">Lipid degradation</keyword>
<dbReference type="PANTHER" id="PTHR10336">
    <property type="entry name" value="PHOSPHOINOSITIDE-SPECIFIC PHOSPHOLIPASE C FAMILY PROTEIN"/>
    <property type="match status" value="1"/>
</dbReference>
<feature type="region of interest" description="Disordered" evidence="8">
    <location>
        <begin position="501"/>
        <end position="522"/>
    </location>
</feature>
<dbReference type="GO" id="GO:0035556">
    <property type="term" value="P:intracellular signal transduction"/>
    <property type="evidence" value="ECO:0007669"/>
    <property type="project" value="InterPro"/>
</dbReference>
<dbReference type="SMART" id="SM00054">
    <property type="entry name" value="EFh"/>
    <property type="match status" value="2"/>
</dbReference>
<keyword evidence="3" id="KW-0106">Calcium</keyword>
<dbReference type="InterPro" id="IPR017946">
    <property type="entry name" value="PLC-like_Pdiesterase_TIM-brl"/>
</dbReference>
<dbReference type="PROSITE" id="PS00018">
    <property type="entry name" value="EF_HAND_1"/>
    <property type="match status" value="2"/>
</dbReference>
<dbReference type="InterPro" id="IPR000008">
    <property type="entry name" value="C2_dom"/>
</dbReference>
<feature type="compositionally biased region" description="Low complexity" evidence="8">
    <location>
        <begin position="326"/>
        <end position="343"/>
    </location>
</feature>
<dbReference type="PROSITE" id="PS50004">
    <property type="entry name" value="C2"/>
    <property type="match status" value="1"/>
</dbReference>
<dbReference type="InterPro" id="IPR011992">
    <property type="entry name" value="EF-hand-dom_pair"/>
</dbReference>
<feature type="compositionally biased region" description="Acidic residues" evidence="8">
    <location>
        <begin position="373"/>
        <end position="389"/>
    </location>
</feature>
<dbReference type="PRINTS" id="PR00390">
    <property type="entry name" value="PHPHLIPASEC"/>
</dbReference>
<dbReference type="GO" id="GO:0004435">
    <property type="term" value="F:phosphatidylinositol-4,5-bisphosphate phospholipase C activity"/>
    <property type="evidence" value="ECO:0007669"/>
    <property type="project" value="UniProtKB-EC"/>
</dbReference>
<dbReference type="PROSITE" id="PS50007">
    <property type="entry name" value="PIPLC_X_DOMAIN"/>
    <property type="match status" value="1"/>
</dbReference>
<evidence type="ECO:0000259" key="11">
    <source>
        <dbReference type="PROSITE" id="PS50222"/>
    </source>
</evidence>
<name>A0A0G4F8U8_9ALVE</name>
<dbReference type="VEuPathDB" id="CryptoDB:Cvel_15756"/>
<feature type="domain" description="EF-hand" evidence="11">
    <location>
        <begin position="3"/>
        <end position="38"/>
    </location>
</feature>
<dbReference type="InterPro" id="IPR018247">
    <property type="entry name" value="EF_Hand_1_Ca_BS"/>
</dbReference>
<evidence type="ECO:0000256" key="2">
    <source>
        <dbReference type="ARBA" id="ARBA00022801"/>
    </source>
</evidence>
<evidence type="ECO:0000313" key="12">
    <source>
        <dbReference type="EMBL" id="CEM08992.1"/>
    </source>
</evidence>
<comment type="catalytic activity">
    <reaction evidence="7">
        <text>a 1,2-diacyl-sn-glycero-3-phospho-(1D-myo-inositol-4,5-bisphosphate) + H2O = 1D-myo-inositol 1,4,5-trisphosphate + a 1,2-diacyl-sn-glycerol + H(+)</text>
        <dbReference type="Rhea" id="RHEA:33179"/>
        <dbReference type="ChEBI" id="CHEBI:15377"/>
        <dbReference type="ChEBI" id="CHEBI:15378"/>
        <dbReference type="ChEBI" id="CHEBI:17815"/>
        <dbReference type="ChEBI" id="CHEBI:58456"/>
        <dbReference type="ChEBI" id="CHEBI:203600"/>
        <dbReference type="EC" id="3.1.4.11"/>
    </reaction>
</comment>